<feature type="non-terminal residue" evidence="4">
    <location>
        <position position="137"/>
    </location>
</feature>
<comment type="similarity">
    <text evidence="1">Belongs to the cytochrome P450 family.</text>
</comment>
<evidence type="ECO:0000313" key="4">
    <source>
        <dbReference type="EMBL" id="KAF2889130.1"/>
    </source>
</evidence>
<keyword evidence="3" id="KW-0472">Membrane</keyword>
<evidence type="ECO:0000256" key="1">
    <source>
        <dbReference type="ARBA" id="ARBA00010617"/>
    </source>
</evidence>
<dbReference type="GO" id="GO:0016705">
    <property type="term" value="F:oxidoreductase activity, acting on paired donors, with incorporation or reduction of molecular oxygen"/>
    <property type="evidence" value="ECO:0007669"/>
    <property type="project" value="InterPro"/>
</dbReference>
<evidence type="ECO:0000313" key="5">
    <source>
        <dbReference type="Proteomes" id="UP000801492"/>
    </source>
</evidence>
<keyword evidence="2" id="KW-0503">Monooxygenase</keyword>
<feature type="transmembrane region" description="Helical" evidence="3">
    <location>
        <begin position="6"/>
        <end position="28"/>
    </location>
</feature>
<gene>
    <name evidence="4" type="ORF">ILUMI_17043</name>
</gene>
<dbReference type="Proteomes" id="UP000801492">
    <property type="component" value="Unassembled WGS sequence"/>
</dbReference>
<name>A0A8K0CKT7_IGNLU</name>
<dbReference type="Gene3D" id="1.10.630.10">
    <property type="entry name" value="Cytochrome P450"/>
    <property type="match status" value="1"/>
</dbReference>
<accession>A0A8K0CKT7</accession>
<dbReference type="InterPro" id="IPR036396">
    <property type="entry name" value="Cyt_P450_sf"/>
</dbReference>
<dbReference type="SUPFAM" id="SSF48264">
    <property type="entry name" value="Cytochrome P450"/>
    <property type="match status" value="1"/>
</dbReference>
<reference evidence="4" key="1">
    <citation type="submission" date="2019-08" db="EMBL/GenBank/DDBJ databases">
        <title>The genome of the North American firefly Photinus pyralis.</title>
        <authorList>
            <consortium name="Photinus pyralis genome working group"/>
            <person name="Fallon T.R."/>
            <person name="Sander Lower S.E."/>
            <person name="Weng J.-K."/>
        </authorList>
    </citation>
    <scope>NUCLEOTIDE SEQUENCE</scope>
    <source>
        <strain evidence="4">TRF0915ILg1</strain>
        <tissue evidence="4">Whole body</tissue>
    </source>
</reference>
<dbReference type="Pfam" id="PF00067">
    <property type="entry name" value="p450"/>
    <property type="match status" value="1"/>
</dbReference>
<protein>
    <recommendedName>
        <fullName evidence="6">Cytochrome P450</fullName>
    </recommendedName>
</protein>
<dbReference type="InterPro" id="IPR001128">
    <property type="entry name" value="Cyt_P450"/>
</dbReference>
<proteinExistence type="inferred from homology"/>
<organism evidence="4 5">
    <name type="scientific">Ignelater luminosus</name>
    <name type="common">Cucubano</name>
    <name type="synonym">Pyrophorus luminosus</name>
    <dbReference type="NCBI Taxonomy" id="2038154"/>
    <lineage>
        <taxon>Eukaryota</taxon>
        <taxon>Metazoa</taxon>
        <taxon>Ecdysozoa</taxon>
        <taxon>Arthropoda</taxon>
        <taxon>Hexapoda</taxon>
        <taxon>Insecta</taxon>
        <taxon>Pterygota</taxon>
        <taxon>Neoptera</taxon>
        <taxon>Endopterygota</taxon>
        <taxon>Coleoptera</taxon>
        <taxon>Polyphaga</taxon>
        <taxon>Elateriformia</taxon>
        <taxon>Elateroidea</taxon>
        <taxon>Elateridae</taxon>
        <taxon>Agrypninae</taxon>
        <taxon>Pyrophorini</taxon>
        <taxon>Ignelater</taxon>
    </lineage>
</organism>
<evidence type="ECO:0008006" key="6">
    <source>
        <dbReference type="Google" id="ProtNLM"/>
    </source>
</evidence>
<dbReference type="GO" id="GO:0020037">
    <property type="term" value="F:heme binding"/>
    <property type="evidence" value="ECO:0007669"/>
    <property type="project" value="InterPro"/>
</dbReference>
<keyword evidence="3" id="KW-0812">Transmembrane</keyword>
<dbReference type="GO" id="GO:0005506">
    <property type="term" value="F:iron ion binding"/>
    <property type="evidence" value="ECO:0007669"/>
    <property type="project" value="InterPro"/>
</dbReference>
<evidence type="ECO:0000256" key="2">
    <source>
        <dbReference type="ARBA" id="ARBA00023033"/>
    </source>
</evidence>
<dbReference type="GO" id="GO:0004497">
    <property type="term" value="F:monooxygenase activity"/>
    <property type="evidence" value="ECO:0007669"/>
    <property type="project" value="UniProtKB-KW"/>
</dbReference>
<evidence type="ECO:0000256" key="3">
    <source>
        <dbReference type="SAM" id="Phobius"/>
    </source>
</evidence>
<keyword evidence="5" id="KW-1185">Reference proteome</keyword>
<dbReference type="OrthoDB" id="1470350at2759"/>
<dbReference type="EMBL" id="VTPC01070527">
    <property type="protein sequence ID" value="KAF2889130.1"/>
    <property type="molecule type" value="Genomic_DNA"/>
</dbReference>
<keyword evidence="3" id="KW-1133">Transmembrane helix</keyword>
<dbReference type="AlphaFoldDB" id="A0A8K0CKT7"/>
<keyword evidence="2" id="KW-0560">Oxidoreductase</keyword>
<comment type="caution">
    <text evidence="4">The sequence shown here is derived from an EMBL/GenBank/DDBJ whole genome shotgun (WGS) entry which is preliminary data.</text>
</comment>
<sequence length="137" mass="16018">RPLVLLHWTMITLFIISFFVILLTTWLLQYYKYEKYLKNIKGPRPWPLFGNTLQMGTTTDVLPTLLDNQKKYGDLFKIYLGFATPFLLISNPQFLEFLLGSTKILEKSSNYKFLHRWLGTGLLTSESKYSTLLQLAD</sequence>